<evidence type="ECO:0000256" key="4">
    <source>
        <dbReference type="ARBA" id="ARBA00023163"/>
    </source>
</evidence>
<dbReference type="InterPro" id="IPR011598">
    <property type="entry name" value="bHLH_dom"/>
</dbReference>
<keyword evidence="4" id="KW-0804">Transcription</keyword>
<evidence type="ECO:0000256" key="2">
    <source>
        <dbReference type="ARBA" id="ARBA00023015"/>
    </source>
</evidence>
<dbReference type="EMBL" id="JBDFQZ010000006">
    <property type="protein sequence ID" value="KAK9713117.1"/>
    <property type="molecule type" value="Genomic_DNA"/>
</dbReference>
<feature type="domain" description="BHLH" evidence="6">
    <location>
        <begin position="60"/>
        <end position="110"/>
    </location>
</feature>
<reference evidence="7" key="1">
    <citation type="submission" date="2024-03" db="EMBL/GenBank/DDBJ databases">
        <title>WGS assembly of Saponaria officinalis var. Norfolk2.</title>
        <authorList>
            <person name="Jenkins J."/>
            <person name="Shu S."/>
            <person name="Grimwood J."/>
            <person name="Barry K."/>
            <person name="Goodstein D."/>
            <person name="Schmutz J."/>
            <person name="Leebens-Mack J."/>
            <person name="Osbourn A."/>
        </authorList>
    </citation>
    <scope>NUCLEOTIDE SEQUENCE [LARGE SCALE GENOMIC DNA]</scope>
    <source>
        <strain evidence="7">JIC</strain>
    </source>
</reference>
<evidence type="ECO:0000313" key="8">
    <source>
        <dbReference type="Proteomes" id="UP001443914"/>
    </source>
</evidence>
<sequence length="245" mass="26950">MLVDTMASYYNDLGTSSNMSITPNNNTCYVQRPTTTTSNIAPFMMFSSKPGLSPEAKALEACRSHKEAERQRRERINSHIATLRALLLPNLNKTDKASVLKEVVRQVKELKKATSQLTSDQNNVDVDGCMSRLLPGDIDEVKLRRSENDNTTLIATLCCEERPELIMDLTRALNSVKGKVVKAEMSTIGGRTKTVLWVRGVSGGGGVGGGPEGLLRRALRVVVDKPCSSSRMGYGLMYGRTHRPY</sequence>
<dbReference type="GO" id="GO:0005634">
    <property type="term" value="C:nucleus"/>
    <property type="evidence" value="ECO:0007669"/>
    <property type="project" value="UniProtKB-SubCell"/>
</dbReference>
<protein>
    <recommendedName>
        <fullName evidence="6">BHLH domain-containing protein</fullName>
    </recommendedName>
</protein>
<dbReference type="PANTHER" id="PTHR45844:SF16">
    <property type="entry name" value="TRANSCRIPTION FACTOR BHLH30-LIKE"/>
    <property type="match status" value="1"/>
</dbReference>
<proteinExistence type="predicted"/>
<evidence type="ECO:0000256" key="3">
    <source>
        <dbReference type="ARBA" id="ARBA00023125"/>
    </source>
</evidence>
<dbReference type="GO" id="GO:0046983">
    <property type="term" value="F:protein dimerization activity"/>
    <property type="evidence" value="ECO:0007669"/>
    <property type="project" value="InterPro"/>
</dbReference>
<evidence type="ECO:0000256" key="1">
    <source>
        <dbReference type="ARBA" id="ARBA00004123"/>
    </source>
</evidence>
<evidence type="ECO:0000259" key="6">
    <source>
        <dbReference type="PROSITE" id="PS50888"/>
    </source>
</evidence>
<organism evidence="7 8">
    <name type="scientific">Saponaria officinalis</name>
    <name type="common">Common soapwort</name>
    <name type="synonym">Lychnis saponaria</name>
    <dbReference type="NCBI Taxonomy" id="3572"/>
    <lineage>
        <taxon>Eukaryota</taxon>
        <taxon>Viridiplantae</taxon>
        <taxon>Streptophyta</taxon>
        <taxon>Embryophyta</taxon>
        <taxon>Tracheophyta</taxon>
        <taxon>Spermatophyta</taxon>
        <taxon>Magnoliopsida</taxon>
        <taxon>eudicotyledons</taxon>
        <taxon>Gunneridae</taxon>
        <taxon>Pentapetalae</taxon>
        <taxon>Caryophyllales</taxon>
        <taxon>Caryophyllaceae</taxon>
        <taxon>Caryophylleae</taxon>
        <taxon>Saponaria</taxon>
    </lineage>
</organism>
<dbReference type="Gene3D" id="4.10.280.10">
    <property type="entry name" value="Helix-loop-helix DNA-binding domain"/>
    <property type="match status" value="1"/>
</dbReference>
<dbReference type="AlphaFoldDB" id="A0AAW1K5N5"/>
<dbReference type="GO" id="GO:0003700">
    <property type="term" value="F:DNA-binding transcription factor activity"/>
    <property type="evidence" value="ECO:0007669"/>
    <property type="project" value="InterPro"/>
</dbReference>
<dbReference type="SUPFAM" id="SSF47459">
    <property type="entry name" value="HLH, helix-loop-helix DNA-binding domain"/>
    <property type="match status" value="1"/>
</dbReference>
<keyword evidence="5" id="KW-0539">Nucleus</keyword>
<comment type="caution">
    <text evidence="7">The sequence shown here is derived from an EMBL/GenBank/DDBJ whole genome shotgun (WGS) entry which is preliminary data.</text>
</comment>
<dbReference type="Proteomes" id="UP001443914">
    <property type="component" value="Unassembled WGS sequence"/>
</dbReference>
<name>A0AAW1K5N5_SAPOF</name>
<comment type="subcellular location">
    <subcellularLocation>
        <location evidence="1">Nucleus</location>
    </subcellularLocation>
</comment>
<accession>A0AAW1K5N5</accession>
<dbReference type="InterPro" id="IPR036638">
    <property type="entry name" value="HLH_DNA-bd_sf"/>
</dbReference>
<evidence type="ECO:0000256" key="5">
    <source>
        <dbReference type="ARBA" id="ARBA00023242"/>
    </source>
</evidence>
<dbReference type="PROSITE" id="PS50888">
    <property type="entry name" value="BHLH"/>
    <property type="match status" value="1"/>
</dbReference>
<dbReference type="Pfam" id="PF00010">
    <property type="entry name" value="HLH"/>
    <property type="match status" value="1"/>
</dbReference>
<keyword evidence="8" id="KW-1185">Reference proteome</keyword>
<gene>
    <name evidence="7" type="ORF">RND81_06G004000</name>
</gene>
<dbReference type="GO" id="GO:0003677">
    <property type="term" value="F:DNA binding"/>
    <property type="evidence" value="ECO:0007669"/>
    <property type="project" value="UniProtKB-KW"/>
</dbReference>
<keyword evidence="3" id="KW-0238">DNA-binding</keyword>
<dbReference type="SMART" id="SM00353">
    <property type="entry name" value="HLH"/>
    <property type="match status" value="1"/>
</dbReference>
<evidence type="ECO:0000313" key="7">
    <source>
        <dbReference type="EMBL" id="KAK9713117.1"/>
    </source>
</evidence>
<dbReference type="InterPro" id="IPR045847">
    <property type="entry name" value="AIG1-like"/>
</dbReference>
<dbReference type="PANTHER" id="PTHR45844">
    <property type="entry name" value="TRANSCRIPTION FACTOR BHLH30"/>
    <property type="match status" value="1"/>
</dbReference>
<keyword evidence="2" id="KW-0805">Transcription regulation</keyword>